<dbReference type="PANTHER" id="PTHR33112">
    <property type="entry name" value="DOMAIN PROTEIN, PUTATIVE-RELATED"/>
    <property type="match status" value="1"/>
</dbReference>
<dbReference type="PANTHER" id="PTHR33112:SF15">
    <property type="entry name" value="HETEROKARYON INCOMPATIBILITY DOMAIN-CONTAINING PROTEIN"/>
    <property type="match status" value="1"/>
</dbReference>
<gene>
    <name evidence="1" type="ORF">E8E12_003539</name>
</gene>
<protein>
    <submittedName>
        <fullName evidence="1">Uncharacterized protein</fullName>
    </submittedName>
</protein>
<reference evidence="1" key="1">
    <citation type="submission" date="2019-04" db="EMBL/GenBank/DDBJ databases">
        <title>Sequencing of skin fungus with MAO and IRED activity.</title>
        <authorList>
            <person name="Marsaioli A.J."/>
            <person name="Bonatto J.M.C."/>
            <person name="Reis Junior O."/>
        </authorList>
    </citation>
    <scope>NUCLEOTIDE SEQUENCE</scope>
    <source>
        <strain evidence="1">28M1</strain>
    </source>
</reference>
<name>A0A9P5BWJ4_9PLEO</name>
<dbReference type="Proteomes" id="UP000758155">
    <property type="component" value="Unassembled WGS sequence"/>
</dbReference>
<dbReference type="EMBL" id="SWKV01000086">
    <property type="protein sequence ID" value="KAF3033150.1"/>
    <property type="molecule type" value="Genomic_DNA"/>
</dbReference>
<organism evidence="1 2">
    <name type="scientific">Didymella heteroderae</name>
    <dbReference type="NCBI Taxonomy" id="1769908"/>
    <lineage>
        <taxon>Eukaryota</taxon>
        <taxon>Fungi</taxon>
        <taxon>Dikarya</taxon>
        <taxon>Ascomycota</taxon>
        <taxon>Pezizomycotina</taxon>
        <taxon>Dothideomycetes</taxon>
        <taxon>Pleosporomycetidae</taxon>
        <taxon>Pleosporales</taxon>
        <taxon>Pleosporineae</taxon>
        <taxon>Didymellaceae</taxon>
        <taxon>Didymella</taxon>
    </lineage>
</organism>
<comment type="caution">
    <text evidence="1">The sequence shown here is derived from an EMBL/GenBank/DDBJ whole genome shotgun (WGS) entry which is preliminary data.</text>
</comment>
<proteinExistence type="predicted"/>
<evidence type="ECO:0000313" key="1">
    <source>
        <dbReference type="EMBL" id="KAF3033150.1"/>
    </source>
</evidence>
<keyword evidence="2" id="KW-1185">Reference proteome</keyword>
<accession>A0A9P5BWJ4</accession>
<evidence type="ECO:0000313" key="2">
    <source>
        <dbReference type="Proteomes" id="UP000758155"/>
    </source>
</evidence>
<dbReference type="AlphaFoldDB" id="A0A9P5BWJ4"/>
<sequence>MASRLEVGHIKNKSYRDVDSRSRRAQWNGTVHDIVGFKGKLMRNDFTLIFPSMLQQAANQNDRIDDQDLDPQGPGSQWDFRISEIGRVSPSAYWELPADASLRFRFQVLPLKHVAPIVVLTRRSNPELFDAVNLAGRQTVYYMWYTTVSRFCYRRLTFSRDKLPALSGIASRIHDITKDDYLAGHWRTELGRSLFWHANGDYLPDVDGPCRMGSYRAPTWSWASVDGLVRWELPDLAPGADLPDAIKILDAQVEIPGRNAFGQVVSGSITMQAESIEALWDMQTGGWFVDLQPQSGMRVTETYTTMFFDRSRKPLGIWVYDDLVNGVLPGPLLDADTSTEVAKKRFTAPYEKRLLKYPNQSYDLGSLWLRGTYI</sequence>
<dbReference type="OrthoDB" id="5347061at2759"/>